<dbReference type="Proteomes" id="UP000218165">
    <property type="component" value="Chromosome"/>
</dbReference>
<dbReference type="SMART" id="SM00953">
    <property type="entry name" value="RES"/>
    <property type="match status" value="1"/>
</dbReference>
<dbReference type="RefSeq" id="WP_096801527.1">
    <property type="nucleotide sequence ID" value="NZ_CP023563.1"/>
</dbReference>
<dbReference type="Pfam" id="PF08808">
    <property type="entry name" value="RES"/>
    <property type="match status" value="1"/>
</dbReference>
<keyword evidence="3" id="KW-1185">Reference proteome</keyword>
<dbReference type="KEGG" id="brz:CFK38_01750"/>
<proteinExistence type="predicted"/>
<dbReference type="OrthoDB" id="3256236at2"/>
<name>A0A291GJK8_9MICO</name>
<evidence type="ECO:0000313" key="2">
    <source>
        <dbReference type="EMBL" id="ATG50387.1"/>
    </source>
</evidence>
<gene>
    <name evidence="2" type="ORF">CFK38_01750</name>
</gene>
<sequence>MSTASAKNPRRPAVPLALFPDAVTRYDGPLWRIHTVAGRHPSAWDELRWNGPLRSKGWDPQPGPLTARSTAGVSYAAPEYTTAFAEVFQGDRAITLTGDRALSGWRPTRPLELLNLTGGDGSGDWAVRHGASASLAQAPKSTCRAWAAAIHEQLGEQVDGLLVPSTISGDRRVVLFARSAAAFPTAPDFSRTLEQADVLTLAVRVRGRLGWPIR</sequence>
<dbReference type="InterPro" id="IPR014914">
    <property type="entry name" value="RES_dom"/>
</dbReference>
<dbReference type="EMBL" id="CP023563">
    <property type="protein sequence ID" value="ATG50387.1"/>
    <property type="molecule type" value="Genomic_DNA"/>
</dbReference>
<protein>
    <recommendedName>
        <fullName evidence="1">RES domain-containing protein</fullName>
    </recommendedName>
</protein>
<dbReference type="AlphaFoldDB" id="A0A291GJK8"/>
<reference evidence="3" key="1">
    <citation type="submission" date="2017-09" db="EMBL/GenBank/DDBJ databases">
        <title>Brachybacterium sp. VM2412.</title>
        <authorList>
            <person name="Tak E.J."/>
            <person name="Bae J.-W."/>
        </authorList>
    </citation>
    <scope>NUCLEOTIDE SEQUENCE [LARGE SCALE GENOMIC DNA]</scope>
    <source>
        <strain evidence="3">VM2412</strain>
    </source>
</reference>
<evidence type="ECO:0000313" key="3">
    <source>
        <dbReference type="Proteomes" id="UP000218165"/>
    </source>
</evidence>
<organism evidence="2 3">
    <name type="scientific">Brachybacterium vulturis</name>
    <dbReference type="NCBI Taxonomy" id="2017484"/>
    <lineage>
        <taxon>Bacteria</taxon>
        <taxon>Bacillati</taxon>
        <taxon>Actinomycetota</taxon>
        <taxon>Actinomycetes</taxon>
        <taxon>Micrococcales</taxon>
        <taxon>Dermabacteraceae</taxon>
        <taxon>Brachybacterium</taxon>
    </lineage>
</organism>
<evidence type="ECO:0000259" key="1">
    <source>
        <dbReference type="SMART" id="SM00953"/>
    </source>
</evidence>
<feature type="domain" description="RES" evidence="1">
    <location>
        <begin position="58"/>
        <end position="187"/>
    </location>
</feature>
<accession>A0A291GJK8</accession>